<reference evidence="1 2" key="1">
    <citation type="submission" date="2017-04" db="EMBL/GenBank/DDBJ databases">
        <title>Draft genome sequence of Marssonina coronaria NL1: causal agent of apple blotch.</title>
        <authorList>
            <person name="Cheng Q."/>
        </authorList>
    </citation>
    <scope>NUCLEOTIDE SEQUENCE [LARGE SCALE GENOMIC DNA]</scope>
    <source>
        <strain evidence="1 2">NL1</strain>
    </source>
</reference>
<name>A0A218YWK3_9HELO</name>
<protein>
    <submittedName>
        <fullName evidence="1">Uncharacterized protein</fullName>
    </submittedName>
</protein>
<evidence type="ECO:0000313" key="2">
    <source>
        <dbReference type="Proteomes" id="UP000242519"/>
    </source>
</evidence>
<sequence>MSQSVKAVENAILAHPVEDELTLPIDVSGTLGTSAEDKLQFKQVGTEHKAPIVGIPGELQTLIFEPLLALQPGLAPPALLLALKHLPVHYAEAQSIYQTSNYVVNSKNQKEFVHLPMMIRMKVHHVVIDFTSSAGDEEDSDLINLRAALAFGSNNLLTITADFTHDDFVSDRSCSFTPRSQVAVYISYMAMASKPGVETIRAVYETKDPQLQKKYNHFLKELECSAGTIARATPPANHQPQRLQMDPTRLETIGELTVATWEKDSDVVKKFAFRPAQKGTRS</sequence>
<organism evidence="1 2">
    <name type="scientific">Diplocarpon coronariae</name>
    <dbReference type="NCBI Taxonomy" id="2795749"/>
    <lineage>
        <taxon>Eukaryota</taxon>
        <taxon>Fungi</taxon>
        <taxon>Dikarya</taxon>
        <taxon>Ascomycota</taxon>
        <taxon>Pezizomycotina</taxon>
        <taxon>Leotiomycetes</taxon>
        <taxon>Helotiales</taxon>
        <taxon>Drepanopezizaceae</taxon>
        <taxon>Diplocarpon</taxon>
    </lineage>
</organism>
<evidence type="ECO:0000313" key="1">
    <source>
        <dbReference type="EMBL" id="OWO99728.1"/>
    </source>
</evidence>
<dbReference type="AlphaFoldDB" id="A0A218YWK3"/>
<dbReference type="Proteomes" id="UP000242519">
    <property type="component" value="Unassembled WGS sequence"/>
</dbReference>
<comment type="caution">
    <text evidence="1">The sequence shown here is derived from an EMBL/GenBank/DDBJ whole genome shotgun (WGS) entry which is preliminary data.</text>
</comment>
<accession>A0A218YWK3</accession>
<gene>
    <name evidence="1" type="ORF">B2J93_9478</name>
</gene>
<dbReference type="EMBL" id="MZNU01000345">
    <property type="protein sequence ID" value="OWO99728.1"/>
    <property type="molecule type" value="Genomic_DNA"/>
</dbReference>
<proteinExistence type="predicted"/>
<dbReference type="InParanoid" id="A0A218YWK3"/>
<keyword evidence="2" id="KW-1185">Reference proteome</keyword>